<dbReference type="Gene3D" id="1.10.530.10">
    <property type="match status" value="1"/>
</dbReference>
<keyword evidence="4" id="KW-0812">Transmembrane</keyword>
<dbReference type="PROSITE" id="PS00922">
    <property type="entry name" value="TRANSGLYCOSYLASE"/>
    <property type="match status" value="1"/>
</dbReference>
<evidence type="ECO:0000313" key="8">
    <source>
        <dbReference type="Proteomes" id="UP000322997"/>
    </source>
</evidence>
<keyword evidence="4" id="KW-0472">Membrane</keyword>
<proteinExistence type="inferred from homology"/>
<keyword evidence="2" id="KW-0175">Coiled coil</keyword>
<dbReference type="RefSeq" id="WP_148984484.1">
    <property type="nucleotide sequence ID" value="NZ_JBNILK010000001.1"/>
</dbReference>
<gene>
    <name evidence="7" type="ORF">FZC83_02430</name>
</gene>
<feature type="coiled-coil region" evidence="2">
    <location>
        <begin position="695"/>
        <end position="740"/>
    </location>
</feature>
<dbReference type="SUPFAM" id="SSF53955">
    <property type="entry name" value="Lysozyme-like"/>
    <property type="match status" value="1"/>
</dbReference>
<feature type="domain" description="Transglycosylase SLT" evidence="5">
    <location>
        <begin position="1336"/>
        <end position="1442"/>
    </location>
</feature>
<feature type="compositionally biased region" description="Basic and acidic residues" evidence="3">
    <location>
        <begin position="1210"/>
        <end position="1236"/>
    </location>
</feature>
<organism evidence="7 8">
    <name type="scientific">Rossellomorea marisflavi</name>
    <dbReference type="NCBI Taxonomy" id="189381"/>
    <lineage>
        <taxon>Bacteria</taxon>
        <taxon>Bacillati</taxon>
        <taxon>Bacillota</taxon>
        <taxon>Bacilli</taxon>
        <taxon>Bacillales</taxon>
        <taxon>Bacillaceae</taxon>
        <taxon>Rossellomorea</taxon>
    </lineage>
</organism>
<dbReference type="PANTHER" id="PTHR37423:SF2">
    <property type="entry name" value="MEMBRANE-BOUND LYTIC MUREIN TRANSGLYCOSYLASE C"/>
    <property type="match status" value="1"/>
</dbReference>
<evidence type="ECO:0000259" key="6">
    <source>
        <dbReference type="Pfam" id="PF10145"/>
    </source>
</evidence>
<evidence type="ECO:0000259" key="5">
    <source>
        <dbReference type="Pfam" id="PF01464"/>
    </source>
</evidence>
<evidence type="ECO:0000256" key="2">
    <source>
        <dbReference type="SAM" id="Coils"/>
    </source>
</evidence>
<evidence type="ECO:0000256" key="4">
    <source>
        <dbReference type="SAM" id="Phobius"/>
    </source>
</evidence>
<dbReference type="InterPro" id="IPR023346">
    <property type="entry name" value="Lysozyme-like_dom_sf"/>
</dbReference>
<dbReference type="NCBIfam" id="TIGR01760">
    <property type="entry name" value="tape_meas_TP901"/>
    <property type="match status" value="1"/>
</dbReference>
<feature type="transmembrane region" description="Helical" evidence="4">
    <location>
        <begin position="673"/>
        <end position="695"/>
    </location>
</feature>
<dbReference type="PANTHER" id="PTHR37423">
    <property type="entry name" value="SOLUBLE LYTIC MUREIN TRANSGLYCOSYLASE-RELATED"/>
    <property type="match status" value="1"/>
</dbReference>
<dbReference type="GO" id="GO:0000270">
    <property type="term" value="P:peptidoglycan metabolic process"/>
    <property type="evidence" value="ECO:0007669"/>
    <property type="project" value="InterPro"/>
</dbReference>
<feature type="coiled-coil region" evidence="2">
    <location>
        <begin position="1111"/>
        <end position="1145"/>
    </location>
</feature>
<name>A0A5D4S1M0_9BACI</name>
<dbReference type="EMBL" id="VTEQ01000001">
    <property type="protein sequence ID" value="TYS56451.1"/>
    <property type="molecule type" value="Genomic_DNA"/>
</dbReference>
<dbReference type="InterPro" id="IPR010090">
    <property type="entry name" value="Phage_tape_meas"/>
</dbReference>
<comment type="caution">
    <text evidence="7">The sequence shown here is derived from an EMBL/GenBank/DDBJ whole genome shotgun (WGS) entry which is preliminary data.</text>
</comment>
<dbReference type="GO" id="GO:0008933">
    <property type="term" value="F:peptidoglycan lytic transglycosylase activity"/>
    <property type="evidence" value="ECO:0007669"/>
    <property type="project" value="InterPro"/>
</dbReference>
<dbReference type="GO" id="GO:0016020">
    <property type="term" value="C:membrane"/>
    <property type="evidence" value="ECO:0007669"/>
    <property type="project" value="InterPro"/>
</dbReference>
<dbReference type="InterPro" id="IPR000189">
    <property type="entry name" value="Transglyc_AS"/>
</dbReference>
<dbReference type="Pfam" id="PF01464">
    <property type="entry name" value="SLT"/>
    <property type="match status" value="1"/>
</dbReference>
<evidence type="ECO:0000313" key="7">
    <source>
        <dbReference type="EMBL" id="TYS56451.1"/>
    </source>
</evidence>
<dbReference type="InterPro" id="IPR008258">
    <property type="entry name" value="Transglycosylase_SLT_dom_1"/>
</dbReference>
<reference evidence="7 8" key="1">
    <citation type="submission" date="2019-08" db="EMBL/GenBank/DDBJ databases">
        <title>Bacillus genomes from the desert of Cuatro Cienegas, Coahuila.</title>
        <authorList>
            <person name="Olmedo-Alvarez G."/>
        </authorList>
    </citation>
    <scope>NUCLEOTIDE SEQUENCE [LARGE SCALE GENOMIC DNA]</scope>
    <source>
        <strain evidence="7 8">CH108_3D</strain>
    </source>
</reference>
<protein>
    <submittedName>
        <fullName evidence="7">Phage tail tape measure protein</fullName>
    </submittedName>
</protein>
<feature type="region of interest" description="Disordered" evidence="3">
    <location>
        <begin position="1802"/>
        <end position="1831"/>
    </location>
</feature>
<keyword evidence="4" id="KW-1133">Transmembrane helix</keyword>
<comment type="similarity">
    <text evidence="1">Belongs to the transglycosylase Slt family.</text>
</comment>
<dbReference type="CDD" id="cd00254">
    <property type="entry name" value="LT-like"/>
    <property type="match status" value="1"/>
</dbReference>
<evidence type="ECO:0000256" key="3">
    <source>
        <dbReference type="SAM" id="MobiDB-lite"/>
    </source>
</evidence>
<dbReference type="Proteomes" id="UP000322997">
    <property type="component" value="Unassembled WGS sequence"/>
</dbReference>
<evidence type="ECO:0000256" key="1">
    <source>
        <dbReference type="ARBA" id="ARBA00007734"/>
    </source>
</evidence>
<feature type="domain" description="Phage tail tape measure protein" evidence="6">
    <location>
        <begin position="329"/>
        <end position="522"/>
    </location>
</feature>
<feature type="compositionally biased region" description="Basic and acidic residues" evidence="3">
    <location>
        <begin position="1816"/>
        <end position="1831"/>
    </location>
</feature>
<feature type="region of interest" description="Disordered" evidence="3">
    <location>
        <begin position="1208"/>
        <end position="1236"/>
    </location>
</feature>
<sequence>MSDELKISLLGSLDEQKSTANLQGQLNKIQSNLKLQFNIDAKALENVSKQIKQIQEVVNSNNSKIKLIDDKEVIKNLDQVQGKVRQTFTSLEKAVQEYSKLGQVKIDSKLDPVTKQVDNFTLSVKKADDTIERMKFSLASIDTGKGLQNIYERSDVKVTDNSQASREKVAQADQKLRSEIAKTNAALEKQLELFKRRNQINANVLKTKFSNTVDLNALANFESAVNGLSKSTPNLSQKMQHLALDFKEIRGQASEAARSSMGFGEQLSVAMTRFPVWMLSATLFYAPLRMMQEMTSRIIEIDSLMVNLQRVMDAPSYKFVELLNDAVDASDQLSSKLTDFLSITGDFARMGFKDDELMDIAKTGQLLQNISTVSSTDAVNTLTAAMLSYNIEAKDSIKVSDSLNELDNNFAVSTKELSDGLRRSASTAKTFGVSMDELLGMLTAVGSTTREAGTVVGNSMKTIISRITTMSEAETALNGVNISIKDMTGNVRPVSNILNDLASKWSSLSDEQRQNLGVTLAGRYQLSRFLALMNNYGVAQEATEKSINSANSSMIEQEKYSKSLEGRINKLDTTFNRLTLSISEAVLKDSLIVGIEMLGDFVDGMSTVVDKVGVLSGVFGTLGVTIFALSGKMRAFATASLFGASALTTTQQASLGVTTGMSRAKIATIGMTTALRGLASATVVGVIFAALGFALEKLIGSMAKAKEEQEEFEKSQATNVDALTKNKQSTEDMIATLERLRSEKEKGDAWNPEKEKEYLKVSNEIANVYPALIDHIDATGQAHIKTSDEIQREVDLTNKLIEAKKEEQKVKAQDTIQKQLDEQEKIQKEYDRLQKERDGFKNYNSATSNDDELEKRVKEWEVKMVSVEMRISTATSKIKDQVFQVTDAYSKLDPNPQIKSNIEQLVSSLDFSKMNASEIESFSIKLAELRDNLQKAFAAGDSTGYQLAARELTNFLTSAGLTDAKLQDLNLSYDKVTAATKAMADNTYVGEEAMDEFSGAVDEATDSAIEFASAAEFASGVSQKNIDKIREAIGVYELLSDAENLNEQQKLALSDATNFLTSTYPHLLKGKDLNIKAMQKETEQNEIFLKAVEMLTNGQLNSQEKMTVQQAMGARARLEILSKELQALEKMAKAYMQAAEDAYNQASSYGDDEALITTEKFYRRSEQMQSSYNSVKSEIDTLIPSIDSLTKSMADSVDYSGQVYKSQSALDKENKKATKSAKDRTKAEKDAAKERERSRYIADKYKEQLEKVNLELEKTNKIQQAFPKYSKEYQNAIKKEISLLTQKKKILNEQAKALQNQIKVGAIKPTGVVTTSTATTFNAPGDGKYSGKYSDIINQAAKKYGVSPALVAGIIKAESGFNPNARSHVGAAGLMQLMPGTAAGLGVRNSYDPYQNIMGGTKYIKQMLDANNGNIQLALASYNAGLGNVRKYGGVPPFAETQKYVPKVIGYMNQFSNGKLSVPNKSTKSSTVTVDNSQASRDYAQQLADVDSAKLDVLNIQKEMLDINAQLQELQLEIVNSQVARYDSLKAKLQGKMAKIDMQMANESETSSKWISLQKQKEKYTQEEIKHQKNSIEFINKQVKTNKSLTKAQKMLLSEQIIDRTTELYQMQTNFQEMLMDTINAQLARFDRQKSKLSDDFADLERQKARESSSSKKWTQIQLKKETLLAKELDYQKNSIKYIKDQIKNNKNLSKAQKALLEDQLVERTTEFYNLEKQIIDERSSAAEDILETYKKAAEAQKDAQLKVIDDMLDEIDKKVSEADYKKKLDKQQKDRQKILDEIAVLSLDDSDSAKKRLKELTESLQESDQSIDEMVSDRETEKRKESLNEQKDKIQENYDNLVNDERKFAKMRSDLINGNAKQIQKDLLKYYDNVKANTKVLGKAMSNNLIDLINQANRYLNGKEYKPIKVAQAKEGGQLPKWGSSGRLMYVHEEEMISNKHDTKNLLKTFSLADGLVSTLNSALLKIPSLSSPVTNNSGGNTLNLSMNIENLSGTESDADMVLNRIAKGVKIKFGGNM</sequence>
<dbReference type="Pfam" id="PF10145">
    <property type="entry name" value="PhageMin_Tail"/>
    <property type="match status" value="1"/>
</dbReference>
<feature type="coiled-coil region" evidence="2">
    <location>
        <begin position="787"/>
        <end position="863"/>
    </location>
</feature>
<accession>A0A5D4S1M0</accession>